<feature type="compositionally biased region" description="Polar residues" evidence="1">
    <location>
        <begin position="108"/>
        <end position="122"/>
    </location>
</feature>
<protein>
    <submittedName>
        <fullName evidence="2">Uncharacterized protein</fullName>
    </submittedName>
</protein>
<evidence type="ECO:0000256" key="1">
    <source>
        <dbReference type="SAM" id="MobiDB-lite"/>
    </source>
</evidence>
<dbReference type="EMBL" id="JAVXUP010003244">
    <property type="protein sequence ID" value="KAK2999551.1"/>
    <property type="molecule type" value="Genomic_DNA"/>
</dbReference>
<comment type="caution">
    <text evidence="2">The sequence shown here is derived from an EMBL/GenBank/DDBJ whole genome shotgun (WGS) entry which is preliminary data.</text>
</comment>
<accession>A0AA89AES4</accession>
<proteinExistence type="predicted"/>
<evidence type="ECO:0000313" key="2">
    <source>
        <dbReference type="EMBL" id="KAK2999551.1"/>
    </source>
</evidence>
<keyword evidence="3" id="KW-1185">Reference proteome</keyword>
<dbReference type="Proteomes" id="UP001188597">
    <property type="component" value="Unassembled WGS sequence"/>
</dbReference>
<feature type="region of interest" description="Disordered" evidence="1">
    <location>
        <begin position="101"/>
        <end position="122"/>
    </location>
</feature>
<organism evidence="2 3">
    <name type="scientific">Escallonia herrerae</name>
    <dbReference type="NCBI Taxonomy" id="1293975"/>
    <lineage>
        <taxon>Eukaryota</taxon>
        <taxon>Viridiplantae</taxon>
        <taxon>Streptophyta</taxon>
        <taxon>Embryophyta</taxon>
        <taxon>Tracheophyta</taxon>
        <taxon>Spermatophyta</taxon>
        <taxon>Magnoliopsida</taxon>
        <taxon>eudicotyledons</taxon>
        <taxon>Gunneridae</taxon>
        <taxon>Pentapetalae</taxon>
        <taxon>asterids</taxon>
        <taxon>campanulids</taxon>
        <taxon>Escalloniales</taxon>
        <taxon>Escalloniaceae</taxon>
        <taxon>Escallonia</taxon>
    </lineage>
</organism>
<sequence>MWWALASEMEARPEDPVNVLCTDELFSDRKLMLLHLSTIRLVERTIASSQINPLNTPKSHRRTIISGSSPYLFSPKAPWCSSKWKELLGLKKLYHSSNVKQDSKHKTMLSSAPSHALSTANL</sequence>
<dbReference type="AlphaFoldDB" id="A0AA89AES4"/>
<reference evidence="2" key="1">
    <citation type="submission" date="2022-12" db="EMBL/GenBank/DDBJ databases">
        <title>Draft genome assemblies for two species of Escallonia (Escalloniales).</title>
        <authorList>
            <person name="Chanderbali A."/>
            <person name="Dervinis C."/>
            <person name="Anghel I."/>
            <person name="Soltis D."/>
            <person name="Soltis P."/>
            <person name="Zapata F."/>
        </authorList>
    </citation>
    <scope>NUCLEOTIDE SEQUENCE</scope>
    <source>
        <strain evidence="2">UCBG64.0493</strain>
        <tissue evidence="2">Leaf</tissue>
    </source>
</reference>
<name>A0AA89AES4_9ASTE</name>
<gene>
    <name evidence="2" type="ORF">RJ639_024248</name>
</gene>
<evidence type="ECO:0000313" key="3">
    <source>
        <dbReference type="Proteomes" id="UP001188597"/>
    </source>
</evidence>